<comment type="caution">
    <text evidence="1">The sequence shown here is derived from an EMBL/GenBank/DDBJ whole genome shotgun (WGS) entry which is preliminary data.</text>
</comment>
<gene>
    <name evidence="1" type="ORF">QQF64_003981</name>
</gene>
<evidence type="ECO:0000313" key="1">
    <source>
        <dbReference type="EMBL" id="KAL1265954.1"/>
    </source>
</evidence>
<protein>
    <submittedName>
        <fullName evidence="1">Uncharacterized protein</fullName>
    </submittedName>
</protein>
<organism evidence="1 2">
    <name type="scientific">Cirrhinus molitorella</name>
    <name type="common">mud carp</name>
    <dbReference type="NCBI Taxonomy" id="172907"/>
    <lineage>
        <taxon>Eukaryota</taxon>
        <taxon>Metazoa</taxon>
        <taxon>Chordata</taxon>
        <taxon>Craniata</taxon>
        <taxon>Vertebrata</taxon>
        <taxon>Euteleostomi</taxon>
        <taxon>Actinopterygii</taxon>
        <taxon>Neopterygii</taxon>
        <taxon>Teleostei</taxon>
        <taxon>Ostariophysi</taxon>
        <taxon>Cypriniformes</taxon>
        <taxon>Cyprinidae</taxon>
        <taxon>Labeoninae</taxon>
        <taxon>Labeonini</taxon>
        <taxon>Cirrhinus</taxon>
    </lineage>
</organism>
<proteinExistence type="predicted"/>
<dbReference type="Proteomes" id="UP001558613">
    <property type="component" value="Unassembled WGS sequence"/>
</dbReference>
<name>A0ABR3MMV5_9TELE</name>
<reference evidence="1 2" key="1">
    <citation type="submission" date="2023-09" db="EMBL/GenBank/DDBJ databases">
        <authorList>
            <person name="Wang M."/>
        </authorList>
    </citation>
    <scope>NUCLEOTIDE SEQUENCE [LARGE SCALE GENOMIC DNA]</scope>
    <source>
        <strain evidence="1">GT-2023</strain>
        <tissue evidence="1">Liver</tissue>
    </source>
</reference>
<sequence length="101" mass="11443">MFGQSSAQLFPLISFSMKERKKKIILYPKTGRKKGGKPSGSNQDLIVEAYSKSVKNLTAALVHSAWAAGRDFIEVNDIRIPRHYVRERKAYCKAEEKPAEM</sequence>
<keyword evidence="2" id="KW-1185">Reference proteome</keyword>
<dbReference type="EMBL" id="JAYMGO010000011">
    <property type="protein sequence ID" value="KAL1265954.1"/>
    <property type="molecule type" value="Genomic_DNA"/>
</dbReference>
<evidence type="ECO:0000313" key="2">
    <source>
        <dbReference type="Proteomes" id="UP001558613"/>
    </source>
</evidence>
<accession>A0ABR3MMV5</accession>